<organism evidence="15 16">
    <name type="scientific">Neocallimastix californiae</name>
    <dbReference type="NCBI Taxonomy" id="1754190"/>
    <lineage>
        <taxon>Eukaryota</taxon>
        <taxon>Fungi</taxon>
        <taxon>Fungi incertae sedis</taxon>
        <taxon>Chytridiomycota</taxon>
        <taxon>Chytridiomycota incertae sedis</taxon>
        <taxon>Neocallimastigomycetes</taxon>
        <taxon>Neocallimastigales</taxon>
        <taxon>Neocallimastigaceae</taxon>
        <taxon>Neocallimastix</taxon>
    </lineage>
</organism>
<dbReference type="InterPro" id="IPR009034">
    <property type="entry name" value="Dockerin_dom_fun_sf"/>
</dbReference>
<dbReference type="Gene3D" id="2.40.40.10">
    <property type="entry name" value="RlpA-like domain"/>
    <property type="match status" value="1"/>
</dbReference>
<dbReference type="Gene3D" id="3.90.1220.10">
    <property type="entry name" value="Cellulose docking domain, dockering"/>
    <property type="match status" value="2"/>
</dbReference>
<sequence>MKLSFTSCIALVAAVAKVSADCFSTKLGYPCCSDWNKQVQYTDDDGQWGIENGNWCGMPPQCTGIDQGYSCCNTCKVEYTDNDGDWGIENGNWCGIKSSCKSSQPPSPPQPRTTRTTTTTTVKVEPTSQGGAPINPPKITNGQNGVTTRYWDCCVASCAWDTNTLAQHPVNVCAKDGKTRFTPFDWRVGNVCDPMKQGTGFMCNDNQPWALNENVAYGFVAAGFNYGNQKQWCCTCQRLQFTSGPIAGKQMVVQITNTGGDLGSNHFDIQMPGGGVGYFTKGCSAQWGVGQNGWGERYGGVRSASDCSQLPADLQPGCKWRFDWFKNADNPNVIYERVQCPKELTDITGCIPPDDGSVKKLPW</sequence>
<keyword evidence="5" id="KW-0677">Repeat</keyword>
<feature type="domain" description="CBM10" evidence="14">
    <location>
        <begin position="21"/>
        <end position="59"/>
    </location>
</feature>
<dbReference type="Pfam" id="PF02015">
    <property type="entry name" value="Glyco_hydro_45"/>
    <property type="match status" value="1"/>
</dbReference>
<feature type="region of interest" description="Disordered" evidence="12">
    <location>
        <begin position="100"/>
        <end position="141"/>
    </location>
</feature>
<dbReference type="PROSITE" id="PS51763">
    <property type="entry name" value="CBM10"/>
    <property type="match status" value="2"/>
</dbReference>
<dbReference type="InterPro" id="IPR002883">
    <property type="entry name" value="CBM10/Dockerin_dom"/>
</dbReference>
<dbReference type="InterPro" id="IPR000334">
    <property type="entry name" value="Glyco_hydro_45"/>
</dbReference>
<evidence type="ECO:0000313" key="15">
    <source>
        <dbReference type="EMBL" id="ORY31698.1"/>
    </source>
</evidence>
<proteinExistence type="inferred from homology"/>
<evidence type="ECO:0000256" key="12">
    <source>
        <dbReference type="SAM" id="MobiDB-lite"/>
    </source>
</evidence>
<comment type="similarity">
    <text evidence="2">Belongs to the glycosyl hydrolase 45 (cellulase K) family.</text>
</comment>
<evidence type="ECO:0000256" key="3">
    <source>
        <dbReference type="ARBA" id="ARBA00012601"/>
    </source>
</evidence>
<evidence type="ECO:0000256" key="1">
    <source>
        <dbReference type="ARBA" id="ARBA00000966"/>
    </source>
</evidence>
<dbReference type="InterPro" id="IPR052288">
    <property type="entry name" value="GH45_Enzymes"/>
</dbReference>
<name>A0A1Y2BA20_9FUNG</name>
<feature type="signal peptide" evidence="13">
    <location>
        <begin position="1"/>
        <end position="20"/>
    </location>
</feature>
<keyword evidence="4 13" id="KW-0732">Signal</keyword>
<dbReference type="EC" id="3.2.1.4" evidence="3 11"/>
<comment type="caution">
    <text evidence="15">The sequence shown here is derived from an EMBL/GenBank/DDBJ whole genome shotgun (WGS) entry which is preliminary data.</text>
</comment>
<evidence type="ECO:0000256" key="13">
    <source>
        <dbReference type="SAM" id="SignalP"/>
    </source>
</evidence>
<keyword evidence="10" id="KW-0624">Polysaccharide degradation</keyword>
<gene>
    <name evidence="15" type="ORF">LY90DRAFT_705285</name>
</gene>
<keyword evidence="6" id="KW-0378">Hydrolase</keyword>
<keyword evidence="9" id="KW-0326">Glycosidase</keyword>
<evidence type="ECO:0000256" key="11">
    <source>
        <dbReference type="PROSITE-ProRule" id="PRU10069"/>
    </source>
</evidence>
<evidence type="ECO:0000256" key="10">
    <source>
        <dbReference type="ARBA" id="ARBA00023326"/>
    </source>
</evidence>
<dbReference type="GO" id="GO:0030245">
    <property type="term" value="P:cellulose catabolic process"/>
    <property type="evidence" value="ECO:0007669"/>
    <property type="project" value="UniProtKB-KW"/>
</dbReference>
<dbReference type="Pfam" id="PF02013">
    <property type="entry name" value="CBM_10"/>
    <property type="match status" value="2"/>
</dbReference>
<feature type="domain" description="CBM10" evidence="14">
    <location>
        <begin position="61"/>
        <end position="97"/>
    </location>
</feature>
<evidence type="ECO:0000256" key="8">
    <source>
        <dbReference type="ARBA" id="ARBA00023277"/>
    </source>
</evidence>
<dbReference type="AlphaFoldDB" id="A0A1Y2BA20"/>
<dbReference type="GO" id="GO:0008810">
    <property type="term" value="F:cellulase activity"/>
    <property type="evidence" value="ECO:0007669"/>
    <property type="project" value="UniProtKB-EC"/>
</dbReference>
<feature type="chain" id="PRO_5012011055" description="Cellulase" evidence="13">
    <location>
        <begin position="21"/>
        <end position="363"/>
    </location>
</feature>
<dbReference type="STRING" id="1754190.A0A1Y2BA20"/>
<evidence type="ECO:0000313" key="16">
    <source>
        <dbReference type="Proteomes" id="UP000193920"/>
    </source>
</evidence>
<dbReference type="SUPFAM" id="SSF50685">
    <property type="entry name" value="Barwin-like endoglucanases"/>
    <property type="match status" value="1"/>
</dbReference>
<keyword evidence="7" id="KW-0136">Cellulose degradation</keyword>
<evidence type="ECO:0000256" key="4">
    <source>
        <dbReference type="ARBA" id="ARBA00022729"/>
    </source>
</evidence>
<reference evidence="15 16" key="1">
    <citation type="submission" date="2016-08" db="EMBL/GenBank/DDBJ databases">
        <title>A Parts List for Fungal Cellulosomes Revealed by Comparative Genomics.</title>
        <authorList>
            <consortium name="DOE Joint Genome Institute"/>
            <person name="Haitjema C.H."/>
            <person name="Gilmore S.P."/>
            <person name="Henske J.K."/>
            <person name="Solomon K.V."/>
            <person name="De Groot R."/>
            <person name="Kuo A."/>
            <person name="Mondo S.J."/>
            <person name="Salamov A.A."/>
            <person name="Labutti K."/>
            <person name="Zhao Z."/>
            <person name="Chiniquy J."/>
            <person name="Barry K."/>
            <person name="Brewer H.M."/>
            <person name="Purvine S.O."/>
            <person name="Wright A.T."/>
            <person name="Boxma B."/>
            <person name="Van Alen T."/>
            <person name="Hackstein J.H."/>
            <person name="Baker S.E."/>
            <person name="Grigoriev I.V."/>
            <person name="O'Malley M.A."/>
        </authorList>
    </citation>
    <scope>NUCLEOTIDE SEQUENCE [LARGE SCALE GENOMIC DNA]</scope>
    <source>
        <strain evidence="15 16">G1</strain>
    </source>
</reference>
<accession>A0A1Y2BA20</accession>
<evidence type="ECO:0000256" key="5">
    <source>
        <dbReference type="ARBA" id="ARBA00022737"/>
    </source>
</evidence>
<keyword evidence="16" id="KW-1185">Reference proteome</keyword>
<evidence type="ECO:0000256" key="6">
    <source>
        <dbReference type="ARBA" id="ARBA00022801"/>
    </source>
</evidence>
<dbReference type="OrthoDB" id="2104063at2759"/>
<dbReference type="PANTHER" id="PTHR39730">
    <property type="entry name" value="ENDOGLUCANASE 1"/>
    <property type="match status" value="1"/>
</dbReference>
<evidence type="ECO:0000259" key="14">
    <source>
        <dbReference type="PROSITE" id="PS51763"/>
    </source>
</evidence>
<comment type="catalytic activity">
    <reaction evidence="1 11">
        <text>Endohydrolysis of (1-&gt;4)-beta-D-glucosidic linkages in cellulose, lichenin and cereal beta-D-glucans.</text>
        <dbReference type="EC" id="3.2.1.4"/>
    </reaction>
</comment>
<dbReference type="InterPro" id="IPR036908">
    <property type="entry name" value="RlpA-like_sf"/>
</dbReference>
<feature type="compositionally biased region" description="Low complexity" evidence="12">
    <location>
        <begin position="112"/>
        <end position="128"/>
    </location>
</feature>
<dbReference type="PANTHER" id="PTHR39730:SF1">
    <property type="entry name" value="ENDOGLUCANASE 1"/>
    <property type="match status" value="1"/>
</dbReference>
<dbReference type="Proteomes" id="UP000193920">
    <property type="component" value="Unassembled WGS sequence"/>
</dbReference>
<protein>
    <recommendedName>
        <fullName evidence="3 11">Cellulase</fullName>
        <ecNumber evidence="3 11">3.2.1.4</ecNumber>
    </recommendedName>
</protein>
<evidence type="ECO:0000256" key="2">
    <source>
        <dbReference type="ARBA" id="ARBA00007793"/>
    </source>
</evidence>
<keyword evidence="8" id="KW-0119">Carbohydrate metabolism</keyword>
<feature type="active site" description="Nucleophile" evidence="11">
    <location>
        <position position="152"/>
    </location>
</feature>
<dbReference type="EMBL" id="MCOG01000168">
    <property type="protein sequence ID" value="ORY31698.1"/>
    <property type="molecule type" value="Genomic_DNA"/>
</dbReference>
<evidence type="ECO:0000256" key="9">
    <source>
        <dbReference type="ARBA" id="ARBA00023295"/>
    </source>
</evidence>
<dbReference type="SUPFAM" id="SSF64571">
    <property type="entry name" value="Cellulose docking domain, dockering"/>
    <property type="match status" value="2"/>
</dbReference>
<dbReference type="PROSITE" id="PS01140">
    <property type="entry name" value="GLYCOSYL_HYDROL_F45"/>
    <property type="match status" value="1"/>
</dbReference>
<evidence type="ECO:0000256" key="7">
    <source>
        <dbReference type="ARBA" id="ARBA00023001"/>
    </source>
</evidence>